<organism evidence="1 2">
    <name type="scientific">Frondihabitans sucicola</name>
    <dbReference type="NCBI Taxonomy" id="1268041"/>
    <lineage>
        <taxon>Bacteria</taxon>
        <taxon>Bacillati</taxon>
        <taxon>Actinomycetota</taxon>
        <taxon>Actinomycetes</taxon>
        <taxon>Micrococcales</taxon>
        <taxon>Microbacteriaceae</taxon>
        <taxon>Frondihabitans</taxon>
    </lineage>
</organism>
<name>A0ABM8GVN6_9MICO</name>
<proteinExistence type="predicted"/>
<dbReference type="Proteomes" id="UP001321486">
    <property type="component" value="Plasmid pNBRC108728a"/>
</dbReference>
<evidence type="ECO:0000313" key="1">
    <source>
        <dbReference type="EMBL" id="BDZ52531.1"/>
    </source>
</evidence>
<protein>
    <submittedName>
        <fullName evidence="1">Uncharacterized protein</fullName>
    </submittedName>
</protein>
<dbReference type="EMBL" id="AP027733">
    <property type="protein sequence ID" value="BDZ52531.1"/>
    <property type="molecule type" value="Genomic_DNA"/>
</dbReference>
<reference evidence="2" key="1">
    <citation type="journal article" date="2019" name="Int. J. Syst. Evol. Microbiol.">
        <title>The Global Catalogue of Microorganisms (GCM) 10K type strain sequencing project: providing services to taxonomists for standard genome sequencing and annotation.</title>
        <authorList>
            <consortium name="The Broad Institute Genomics Platform"/>
            <consortium name="The Broad Institute Genome Sequencing Center for Infectious Disease"/>
            <person name="Wu L."/>
            <person name="Ma J."/>
        </authorList>
    </citation>
    <scope>NUCLEOTIDE SEQUENCE [LARGE SCALE GENOMIC DNA]</scope>
    <source>
        <strain evidence="2">NBRC 108728</strain>
    </source>
</reference>
<keyword evidence="2" id="KW-1185">Reference proteome</keyword>
<sequence>MPKTDPRERLARALKLAAESHDWDTPENRDAIYAAQATVVETEVLGAVTRYAEITLQHCERRHQRGKVSAPCANCAQRIHIAETIGTVLFPPLDME</sequence>
<accession>A0ABM8GVN6</accession>
<evidence type="ECO:0000313" key="2">
    <source>
        <dbReference type="Proteomes" id="UP001321486"/>
    </source>
</evidence>
<gene>
    <name evidence="1" type="ORF">GCM10025867_47720</name>
</gene>
<keyword evidence="1" id="KW-0614">Plasmid</keyword>
<geneLocation type="plasmid" evidence="1 2">
    <name>pNBRC108728a</name>
</geneLocation>